<organism evidence="3 4">
    <name type="scientific">Candidatus Saccharimonas aalborgensis</name>
    <dbReference type="NCBI Taxonomy" id="1332188"/>
    <lineage>
        <taxon>Bacteria</taxon>
        <taxon>Candidatus Saccharimonadota</taxon>
        <taxon>Candidatus Saccharimonadia</taxon>
        <taxon>Candidatus Saccharimonadales</taxon>
        <taxon>Candidatus Saccharimonadaceae</taxon>
        <taxon>Candidatus Saccharimonas</taxon>
    </lineage>
</organism>
<evidence type="ECO:0000313" key="3">
    <source>
        <dbReference type="EMBL" id="AGL62508.1"/>
    </source>
</evidence>
<evidence type="ECO:0000313" key="4">
    <source>
        <dbReference type="Proteomes" id="UP000013893"/>
    </source>
</evidence>
<sequence length="342" mass="36966">MNEPFAKQEAKVTVIGGGTGSFTLLSALKEHTSQIAAIVNMVDDGGSTGVLRDELGVLPPGDVRQCLVALSDSPKIRDLFSYRFDSGTFAGHSFGNIFLTALEKSTGNFAEAVETAGEILRVNGTVIPATLDDVRLVMSWPGSSVRLHGERVIDADHFKRDPRKALLSLEPTPSVNPIAIKAIEQADLVVIAPGDIYTSLGPLLAIKGIGDALRQTDAVVVYVCNLVTKDGQTNDFTVSDHAGEIERLGGGDILDIVLYNSQVPSARLLKRYEAENDYLVKIDKKVLDSQHYHAVGGHFLGQIISYDPKEQMIPVTRSFIRHNPVAVASALMTFIEKKKISS</sequence>
<dbReference type="STRING" id="1332188.L336_0806"/>
<keyword evidence="1 2" id="KW-0963">Cytoplasm</keyword>
<keyword evidence="4" id="KW-1185">Reference proteome</keyword>
<dbReference type="PANTHER" id="PTHR30135:SF3">
    <property type="entry name" value="GLUCONEOGENESIS FACTOR-RELATED"/>
    <property type="match status" value="1"/>
</dbReference>
<dbReference type="KEGG" id="saal:L336_0806"/>
<protein>
    <recommendedName>
        <fullName evidence="2">Putative gluconeogenesis factor</fullName>
    </recommendedName>
</protein>
<dbReference type="Proteomes" id="UP000013893">
    <property type="component" value="Chromosome"/>
</dbReference>
<gene>
    <name evidence="3" type="ORF">L336_0806</name>
</gene>
<comment type="subcellular location">
    <subcellularLocation>
        <location evidence="2">Cytoplasm</location>
    </subcellularLocation>
</comment>
<dbReference type="Gene3D" id="3.40.50.10680">
    <property type="entry name" value="CofD-like domains"/>
    <property type="match status" value="1"/>
</dbReference>
<dbReference type="GO" id="GO:0043743">
    <property type="term" value="F:LPPG:FO 2-phospho-L-lactate transferase activity"/>
    <property type="evidence" value="ECO:0007669"/>
    <property type="project" value="InterPro"/>
</dbReference>
<dbReference type="PATRIC" id="fig|1332188.3.peg.798"/>
<proteinExistence type="inferred from homology"/>
<evidence type="ECO:0000256" key="2">
    <source>
        <dbReference type="HAMAP-Rule" id="MF_00973"/>
    </source>
</evidence>
<reference evidence="3 4" key="1">
    <citation type="journal article" date="2013" name="Nat. Biotechnol.">
        <title>Genome sequences of rare, uncultured bacteria obtained by differential coverage binning of multiple metagenomes.</title>
        <authorList>
            <person name="Albertsen M."/>
            <person name="Hugenholtz P."/>
            <person name="Skarshewski A."/>
            <person name="Nielsen K.L."/>
            <person name="Tyson G.W."/>
            <person name="Nielsen P.H."/>
        </authorList>
    </citation>
    <scope>NUCLEOTIDE SEQUENCE [LARGE SCALE GENOMIC DNA]</scope>
    <source>
        <strain evidence="3">TM71</strain>
    </source>
</reference>
<dbReference type="OrthoDB" id="9783842at2"/>
<accession>R4PLL0</accession>
<dbReference type="InterPro" id="IPR010119">
    <property type="entry name" value="Gluconeogen_factor"/>
</dbReference>
<dbReference type="AlphaFoldDB" id="R4PLL0"/>
<comment type="similarity">
    <text evidence="2">Belongs to the gluconeogenesis factor family.</text>
</comment>
<comment type="function">
    <text evidence="2">Required for morphogenesis under gluconeogenic growth conditions.</text>
</comment>
<dbReference type="HAMAP" id="MF_00973">
    <property type="entry name" value="Gluconeogen_factor"/>
    <property type="match status" value="1"/>
</dbReference>
<dbReference type="CDD" id="cd07187">
    <property type="entry name" value="YvcK_like"/>
    <property type="match status" value="1"/>
</dbReference>
<dbReference type="EMBL" id="CP005957">
    <property type="protein sequence ID" value="AGL62508.1"/>
    <property type="molecule type" value="Genomic_DNA"/>
</dbReference>
<dbReference type="SUPFAM" id="SSF142338">
    <property type="entry name" value="CofD-like"/>
    <property type="match status" value="1"/>
</dbReference>
<dbReference type="PANTHER" id="PTHR30135">
    <property type="entry name" value="UNCHARACTERIZED PROTEIN YVCK-RELATED"/>
    <property type="match status" value="1"/>
</dbReference>
<dbReference type="InterPro" id="IPR002882">
    <property type="entry name" value="CofD"/>
</dbReference>
<dbReference type="GO" id="GO:0005737">
    <property type="term" value="C:cytoplasm"/>
    <property type="evidence" value="ECO:0007669"/>
    <property type="project" value="UniProtKB-SubCell"/>
</dbReference>
<dbReference type="InterPro" id="IPR038136">
    <property type="entry name" value="CofD-like_dom_sf"/>
</dbReference>
<evidence type="ECO:0000256" key="1">
    <source>
        <dbReference type="ARBA" id="ARBA00022490"/>
    </source>
</evidence>
<dbReference type="NCBIfam" id="TIGR01826">
    <property type="entry name" value="CofD_related"/>
    <property type="match status" value="1"/>
</dbReference>
<dbReference type="RefSeq" id="WP_015641958.1">
    <property type="nucleotide sequence ID" value="NC_021219.1"/>
</dbReference>
<dbReference type="Pfam" id="PF01933">
    <property type="entry name" value="CofD"/>
    <property type="match status" value="1"/>
</dbReference>
<name>R4PLL0_9BACT</name>
<dbReference type="HOGENOM" id="CLU_044041_0_1_0"/>
<dbReference type="GO" id="GO:0008360">
    <property type="term" value="P:regulation of cell shape"/>
    <property type="evidence" value="ECO:0007669"/>
    <property type="project" value="UniProtKB-UniRule"/>
</dbReference>